<dbReference type="EMBL" id="JACJIA010000008">
    <property type="protein sequence ID" value="MBA8954188.1"/>
    <property type="molecule type" value="Genomic_DNA"/>
</dbReference>
<dbReference type="RefSeq" id="WP_182846294.1">
    <property type="nucleotide sequence ID" value="NZ_BAAALP010000001.1"/>
</dbReference>
<evidence type="ECO:0000256" key="2">
    <source>
        <dbReference type="SAM" id="SignalP"/>
    </source>
</evidence>
<dbReference type="Proteomes" id="UP000572680">
    <property type="component" value="Unassembled WGS sequence"/>
</dbReference>
<sequence>MRTRSLALAVPALLLAVGACDEKTAPPPPSPPAAASTPATTEPATATPTTGSPTAGKPSATPTKPRTRPAKPSRKPVLSGPRTGCGEVQPPNGDILAVAVYKGRAECATALRVFRTYYRRDTPKQGSGGLATVEGWTCVSNTAAAATSSGRVSSCRKAGVTIVADVIP</sequence>
<dbReference type="PROSITE" id="PS51257">
    <property type="entry name" value="PROKAR_LIPOPROTEIN"/>
    <property type="match status" value="1"/>
</dbReference>
<accession>A0A7W3LTT6</accession>
<keyword evidence="4" id="KW-1185">Reference proteome</keyword>
<reference evidence="3 4" key="1">
    <citation type="submission" date="2020-08" db="EMBL/GenBank/DDBJ databases">
        <title>Genomic Encyclopedia of Type Strains, Phase IV (KMG-IV): sequencing the most valuable type-strain genomes for metagenomic binning, comparative biology and taxonomic classification.</title>
        <authorList>
            <person name="Goeker M."/>
        </authorList>
    </citation>
    <scope>NUCLEOTIDE SEQUENCE [LARGE SCALE GENOMIC DNA]</scope>
    <source>
        <strain evidence="3 4">DSM 44197</strain>
    </source>
</reference>
<dbReference type="AlphaFoldDB" id="A0A7W3LTT6"/>
<evidence type="ECO:0000313" key="4">
    <source>
        <dbReference type="Proteomes" id="UP000572680"/>
    </source>
</evidence>
<name>A0A7W3LTT6_ACTNM</name>
<evidence type="ECO:0000256" key="1">
    <source>
        <dbReference type="SAM" id="MobiDB-lite"/>
    </source>
</evidence>
<feature type="compositionally biased region" description="Low complexity" evidence="1">
    <location>
        <begin position="33"/>
        <end position="64"/>
    </location>
</feature>
<proteinExistence type="predicted"/>
<protein>
    <submittedName>
        <fullName evidence="3">Uncharacterized protein</fullName>
    </submittedName>
</protein>
<feature type="chain" id="PRO_5039197295" evidence="2">
    <location>
        <begin position="22"/>
        <end position="168"/>
    </location>
</feature>
<evidence type="ECO:0000313" key="3">
    <source>
        <dbReference type="EMBL" id="MBA8954188.1"/>
    </source>
</evidence>
<organism evidence="3 4">
    <name type="scientific">Actinomadura namibiensis</name>
    <dbReference type="NCBI Taxonomy" id="182080"/>
    <lineage>
        <taxon>Bacteria</taxon>
        <taxon>Bacillati</taxon>
        <taxon>Actinomycetota</taxon>
        <taxon>Actinomycetes</taxon>
        <taxon>Streptosporangiales</taxon>
        <taxon>Thermomonosporaceae</taxon>
        <taxon>Actinomadura</taxon>
    </lineage>
</organism>
<gene>
    <name evidence="3" type="ORF">HNR61_005842</name>
</gene>
<comment type="caution">
    <text evidence="3">The sequence shown here is derived from an EMBL/GenBank/DDBJ whole genome shotgun (WGS) entry which is preliminary data.</text>
</comment>
<feature type="compositionally biased region" description="Basic residues" evidence="1">
    <location>
        <begin position="65"/>
        <end position="74"/>
    </location>
</feature>
<feature type="region of interest" description="Disordered" evidence="1">
    <location>
        <begin position="21"/>
        <end position="90"/>
    </location>
</feature>
<feature type="signal peptide" evidence="2">
    <location>
        <begin position="1"/>
        <end position="21"/>
    </location>
</feature>
<keyword evidence="2" id="KW-0732">Signal</keyword>